<feature type="chain" id="PRO_5045142990" description="Beta-lactamase" evidence="4">
    <location>
        <begin position="26"/>
        <end position="321"/>
    </location>
</feature>
<evidence type="ECO:0000256" key="3">
    <source>
        <dbReference type="SAM" id="MobiDB-lite"/>
    </source>
</evidence>
<evidence type="ECO:0000256" key="4">
    <source>
        <dbReference type="SAM" id="SignalP"/>
    </source>
</evidence>
<dbReference type="Proteomes" id="UP001596915">
    <property type="component" value="Unassembled WGS sequence"/>
</dbReference>
<organism evidence="6 7">
    <name type="scientific">Streptomyces sanglieri</name>
    <dbReference type="NCBI Taxonomy" id="193460"/>
    <lineage>
        <taxon>Bacteria</taxon>
        <taxon>Bacillati</taxon>
        <taxon>Actinomycetota</taxon>
        <taxon>Actinomycetes</taxon>
        <taxon>Kitasatosporales</taxon>
        <taxon>Streptomycetaceae</taxon>
        <taxon>Streptomyces</taxon>
    </lineage>
</organism>
<protein>
    <recommendedName>
        <fullName evidence="1">Beta-lactamase</fullName>
    </recommendedName>
    <alternativeName>
        <fullName evidence="2">Penicillinase</fullName>
    </alternativeName>
</protein>
<dbReference type="SUPFAM" id="SSF56601">
    <property type="entry name" value="beta-lactamase/transpeptidase-like"/>
    <property type="match status" value="1"/>
</dbReference>
<evidence type="ECO:0000256" key="1">
    <source>
        <dbReference type="ARBA" id="ARBA00018879"/>
    </source>
</evidence>
<evidence type="ECO:0000259" key="5">
    <source>
        <dbReference type="Pfam" id="PF13354"/>
    </source>
</evidence>
<feature type="signal peptide" evidence="4">
    <location>
        <begin position="1"/>
        <end position="25"/>
    </location>
</feature>
<dbReference type="InterPro" id="IPR045155">
    <property type="entry name" value="Beta-lactam_cat"/>
</dbReference>
<comment type="caution">
    <text evidence="6">The sequence shown here is derived from an EMBL/GenBank/DDBJ whole genome shotgun (WGS) entry which is preliminary data.</text>
</comment>
<feature type="region of interest" description="Disordered" evidence="3">
    <location>
        <begin position="32"/>
        <end position="55"/>
    </location>
</feature>
<gene>
    <name evidence="6" type="primary">bla</name>
    <name evidence="6" type="ORF">ACFQ2K_10285</name>
</gene>
<proteinExistence type="predicted"/>
<keyword evidence="7" id="KW-1185">Reference proteome</keyword>
<name>A0ABW2WRA7_9ACTN</name>
<keyword evidence="6" id="KW-0378">Hydrolase</keyword>
<dbReference type="Gene3D" id="3.40.710.10">
    <property type="entry name" value="DD-peptidase/beta-lactamase superfamily"/>
    <property type="match status" value="1"/>
</dbReference>
<evidence type="ECO:0000313" key="6">
    <source>
        <dbReference type="EMBL" id="MFD0623136.1"/>
    </source>
</evidence>
<keyword evidence="4" id="KW-0732">Signal</keyword>
<dbReference type="PANTHER" id="PTHR35333">
    <property type="entry name" value="BETA-LACTAMASE"/>
    <property type="match status" value="1"/>
</dbReference>
<dbReference type="InterPro" id="IPR012338">
    <property type="entry name" value="Beta-lactam/transpept-like"/>
</dbReference>
<accession>A0ABW2WRA7</accession>
<reference evidence="7" key="1">
    <citation type="journal article" date="2019" name="Int. J. Syst. Evol. Microbiol.">
        <title>The Global Catalogue of Microorganisms (GCM) 10K type strain sequencing project: providing services to taxonomists for standard genome sequencing and annotation.</title>
        <authorList>
            <consortium name="The Broad Institute Genomics Platform"/>
            <consortium name="The Broad Institute Genome Sequencing Center for Infectious Disease"/>
            <person name="Wu L."/>
            <person name="Ma J."/>
        </authorList>
    </citation>
    <scope>NUCLEOTIDE SEQUENCE [LARGE SCALE GENOMIC DNA]</scope>
    <source>
        <strain evidence="7">JCM 12607</strain>
    </source>
</reference>
<evidence type="ECO:0000313" key="7">
    <source>
        <dbReference type="Proteomes" id="UP001596915"/>
    </source>
</evidence>
<dbReference type="InterPro" id="IPR006311">
    <property type="entry name" value="TAT_signal"/>
</dbReference>
<evidence type="ECO:0000256" key="2">
    <source>
        <dbReference type="ARBA" id="ARBA00030171"/>
    </source>
</evidence>
<dbReference type="Pfam" id="PF13354">
    <property type="entry name" value="Beta-lactamase2"/>
    <property type="match status" value="1"/>
</dbReference>
<dbReference type="InterPro" id="IPR000871">
    <property type="entry name" value="Beta-lactam_class-A"/>
</dbReference>
<sequence length="321" mass="33741">MQKHSSARRALLGALAALALVPIAACDGADTRPGSSASPAVSSPHAGATGPAASAKPFARERFARQFKDLERKYDARLGVYAIDTGTGREITHNDGERFAHASTFKALAAGAVLRKYSLGGMDEVIKYSKKDLVSNSPVSEKHVGTGMSLSALCDAAVRFSDNTAANLLLDRLGGPRGLDAVLAGIGDDVTRMEHREPELNRWSPGATSDTSTPRALAGDLRAFVLGDLLGNGERAQLTKWLRTNTTGAELIRAGMPRGWVVGDKTGSGGTYGTRNDIAVVWRPDGAPVVVAILSNRFQEDAEYDNALIAEAASVVAEALS</sequence>
<feature type="compositionally biased region" description="Low complexity" evidence="3">
    <location>
        <begin position="33"/>
        <end position="48"/>
    </location>
</feature>
<dbReference type="EMBL" id="JBHTGL010000008">
    <property type="protein sequence ID" value="MFD0623136.1"/>
    <property type="molecule type" value="Genomic_DNA"/>
</dbReference>
<dbReference type="PROSITE" id="PS51318">
    <property type="entry name" value="TAT"/>
    <property type="match status" value="1"/>
</dbReference>
<feature type="domain" description="Beta-lactamase class A catalytic" evidence="5">
    <location>
        <begin position="79"/>
        <end position="294"/>
    </location>
</feature>
<dbReference type="PANTHER" id="PTHR35333:SF3">
    <property type="entry name" value="BETA-LACTAMASE-TYPE TRANSPEPTIDASE FOLD CONTAINING PROTEIN"/>
    <property type="match status" value="1"/>
</dbReference>
<dbReference type="NCBIfam" id="NF033103">
    <property type="entry name" value="bla_class_A"/>
    <property type="match status" value="1"/>
</dbReference>
<dbReference type="PRINTS" id="PR00118">
    <property type="entry name" value="BLACTAMASEA"/>
</dbReference>
<dbReference type="GO" id="GO:0008800">
    <property type="term" value="F:beta-lactamase activity"/>
    <property type="evidence" value="ECO:0007669"/>
    <property type="project" value="UniProtKB-EC"/>
</dbReference>